<gene>
    <name evidence="1" type="ORF">ACCI49_20050</name>
</gene>
<sequence>MRVVLIALLFVSQFSFGGSERFVLSSEYLNEDVNIQVSLPDTYNHSERFRYPVLIVLDGSTQFEHIAGSVKFLSTYAIIPELIVVGVSANNRLKYFSHTQVEKFVDRSGKAELYTKFLQDELLIRLSSKYRTAPYNLISGHSLSGLYTSYLALSESSEFNAFISISPSLWWDNSELVRNYAKYNENRGRPPVRWFLSMASETDEMKISFDAMLNNLTTNNPDNITWFHSRFPNETHDSTPLIGNGQGLQALFEGWNAVPEVDVMSLEQLQKFYLDKESEYGYLFPLSVHQFNVYGLKATYEGKTEWGVEILKSGVKTFDSSEILWDSLATAYSLNGDLDKALNASEKALGIAKRTKSIFLGEIVSQNESLKAKVSRKQEEKR</sequence>
<accession>A0ABV4P685</accession>
<evidence type="ECO:0000313" key="1">
    <source>
        <dbReference type="EMBL" id="MFA0813198.1"/>
    </source>
</evidence>
<dbReference type="Proteomes" id="UP001569428">
    <property type="component" value="Unassembled WGS sequence"/>
</dbReference>
<dbReference type="InterPro" id="IPR000801">
    <property type="entry name" value="Esterase-like"/>
</dbReference>
<dbReference type="SUPFAM" id="SSF53474">
    <property type="entry name" value="alpha/beta-Hydrolases"/>
    <property type="match status" value="1"/>
</dbReference>
<protein>
    <submittedName>
        <fullName evidence="1">Alpha/beta hydrolase</fullName>
    </submittedName>
</protein>
<reference evidence="1 2" key="1">
    <citation type="submission" date="2024-08" db="EMBL/GenBank/DDBJ databases">
        <authorList>
            <person name="Ishaq N."/>
        </authorList>
    </citation>
    <scope>NUCLEOTIDE SEQUENCE [LARGE SCALE GENOMIC DNA]</scope>
    <source>
        <strain evidence="1 2">DSM 18651</strain>
    </source>
</reference>
<dbReference type="Gene3D" id="3.40.50.1820">
    <property type="entry name" value="alpha/beta hydrolase"/>
    <property type="match status" value="1"/>
</dbReference>
<dbReference type="GO" id="GO:0016787">
    <property type="term" value="F:hydrolase activity"/>
    <property type="evidence" value="ECO:0007669"/>
    <property type="project" value="UniProtKB-KW"/>
</dbReference>
<organism evidence="1 2">
    <name type="scientific">Microbulbifer epialgicus</name>
    <dbReference type="NCBI Taxonomy" id="393907"/>
    <lineage>
        <taxon>Bacteria</taxon>
        <taxon>Pseudomonadati</taxon>
        <taxon>Pseudomonadota</taxon>
        <taxon>Gammaproteobacteria</taxon>
        <taxon>Cellvibrionales</taxon>
        <taxon>Microbulbiferaceae</taxon>
        <taxon>Microbulbifer</taxon>
    </lineage>
</organism>
<dbReference type="EMBL" id="JBGMEK010000076">
    <property type="protein sequence ID" value="MFA0813198.1"/>
    <property type="molecule type" value="Genomic_DNA"/>
</dbReference>
<comment type="caution">
    <text evidence="1">The sequence shown here is derived from an EMBL/GenBank/DDBJ whole genome shotgun (WGS) entry which is preliminary data.</text>
</comment>
<dbReference type="Pfam" id="PF00756">
    <property type="entry name" value="Esterase"/>
    <property type="match status" value="1"/>
</dbReference>
<name>A0ABV4P685_9GAMM</name>
<dbReference type="InterPro" id="IPR050583">
    <property type="entry name" value="Mycobacterial_A85_antigen"/>
</dbReference>
<keyword evidence="1" id="KW-0378">Hydrolase</keyword>
<dbReference type="InterPro" id="IPR029058">
    <property type="entry name" value="AB_hydrolase_fold"/>
</dbReference>
<dbReference type="PANTHER" id="PTHR48098">
    <property type="entry name" value="ENTEROCHELIN ESTERASE-RELATED"/>
    <property type="match status" value="1"/>
</dbReference>
<dbReference type="RefSeq" id="WP_371840976.1">
    <property type="nucleotide sequence ID" value="NZ_JBGMEK010000076.1"/>
</dbReference>
<dbReference type="PANTHER" id="PTHR48098:SF6">
    <property type="entry name" value="FERRI-BACILLIBACTIN ESTERASE BESA"/>
    <property type="match status" value="1"/>
</dbReference>
<proteinExistence type="predicted"/>
<keyword evidence="2" id="KW-1185">Reference proteome</keyword>
<evidence type="ECO:0000313" key="2">
    <source>
        <dbReference type="Proteomes" id="UP001569428"/>
    </source>
</evidence>